<comment type="caution">
    <text evidence="1">The sequence shown here is derived from an EMBL/GenBank/DDBJ whole genome shotgun (WGS) entry which is preliminary data.</text>
</comment>
<proteinExistence type="predicted"/>
<dbReference type="Proteomes" id="UP000293671">
    <property type="component" value="Unassembled WGS sequence"/>
</dbReference>
<dbReference type="OrthoDB" id="8819914at2"/>
<keyword evidence="2" id="KW-1185">Reference proteome</keyword>
<accession>A0A4Q7VDP6</accession>
<organism evidence="1 2">
    <name type="scientific">Rivibacter subsaxonicus</name>
    <dbReference type="NCBI Taxonomy" id="457575"/>
    <lineage>
        <taxon>Bacteria</taxon>
        <taxon>Pseudomonadati</taxon>
        <taxon>Pseudomonadota</taxon>
        <taxon>Betaproteobacteria</taxon>
        <taxon>Burkholderiales</taxon>
        <taxon>Rivibacter</taxon>
    </lineage>
</organism>
<sequence length="72" mass="7614">MPRRIPELAAKSGHAAYKLALAKTGAVVVKTSKGILVERKADGTSTVIKILPPGKRVKVGLVLRRAKQEVAA</sequence>
<reference evidence="1 2" key="1">
    <citation type="submission" date="2019-02" db="EMBL/GenBank/DDBJ databases">
        <title>Genomic Encyclopedia of Type Strains, Phase IV (KMG-IV): sequencing the most valuable type-strain genomes for metagenomic binning, comparative biology and taxonomic classification.</title>
        <authorList>
            <person name="Goeker M."/>
        </authorList>
    </citation>
    <scope>NUCLEOTIDE SEQUENCE [LARGE SCALE GENOMIC DNA]</scope>
    <source>
        <strain evidence="1 2">DSM 19570</strain>
    </source>
</reference>
<gene>
    <name evidence="1" type="ORF">EV670_3448</name>
</gene>
<name>A0A4Q7VDP6_9BURK</name>
<evidence type="ECO:0000313" key="1">
    <source>
        <dbReference type="EMBL" id="RZT93890.1"/>
    </source>
</evidence>
<protein>
    <submittedName>
        <fullName evidence="1">Uncharacterized protein</fullName>
    </submittedName>
</protein>
<dbReference type="AlphaFoldDB" id="A0A4Q7VDP6"/>
<dbReference type="RefSeq" id="WP_130434431.1">
    <property type="nucleotide sequence ID" value="NZ_SHKP01000008.1"/>
</dbReference>
<dbReference type="EMBL" id="SHKP01000008">
    <property type="protein sequence ID" value="RZT93890.1"/>
    <property type="molecule type" value="Genomic_DNA"/>
</dbReference>
<evidence type="ECO:0000313" key="2">
    <source>
        <dbReference type="Proteomes" id="UP000293671"/>
    </source>
</evidence>